<feature type="domain" description="C3H1-type" evidence="15">
    <location>
        <begin position="28"/>
        <end position="51"/>
    </location>
</feature>
<evidence type="ECO:0000256" key="3">
    <source>
        <dbReference type="ARBA" id="ARBA00022723"/>
    </source>
</evidence>
<proteinExistence type="inferred from homology"/>
<evidence type="ECO:0000313" key="20">
    <source>
        <dbReference type="Proteomes" id="UP000243579"/>
    </source>
</evidence>
<evidence type="ECO:0000256" key="2">
    <source>
        <dbReference type="ARBA" id="ARBA00022679"/>
    </source>
</evidence>
<dbReference type="PROSITE" id="PS51192">
    <property type="entry name" value="HELICASE_ATP_BIND_1"/>
    <property type="match status" value="1"/>
</dbReference>
<comment type="caution">
    <text evidence="19">The sequence shown here is derived from an EMBL/GenBank/DDBJ whole genome shotgun (WGS) entry which is preliminary data.</text>
</comment>
<evidence type="ECO:0000256" key="7">
    <source>
        <dbReference type="ARBA" id="ARBA00022786"/>
    </source>
</evidence>
<keyword evidence="8" id="KW-0378">Hydrolase</keyword>
<dbReference type="InterPro" id="IPR014001">
    <property type="entry name" value="Helicase_ATP-bd"/>
</dbReference>
<keyword evidence="11" id="KW-0067">ATP-binding</keyword>
<dbReference type="Pfam" id="PF00271">
    <property type="entry name" value="Helicase_C"/>
    <property type="match status" value="1"/>
</dbReference>
<dbReference type="GO" id="GO:0016740">
    <property type="term" value="F:transferase activity"/>
    <property type="evidence" value="ECO:0007669"/>
    <property type="project" value="UniProtKB-KW"/>
</dbReference>
<dbReference type="GO" id="GO:0003723">
    <property type="term" value="F:RNA binding"/>
    <property type="evidence" value="ECO:0007669"/>
    <property type="project" value="TreeGrafter"/>
</dbReference>
<sequence>MNHPQAAKCPDDDNCSLRVCPLNHTHIRCLSVAQGKPCSKGPSCTYFHIGPPAVHPATTADSALAPGTRLASPPLGPHGPPISATQQHQPRKASPPHSAFKTHPHAEWKPSVETTFLAREAKAVADHLRLLQRARESPDEAILVAELEAQLHVFQDLQRSFSVATNGDKYRRKRELYRFKARLPAYAKRNEIEAAVGASRYVVVQGQTGSGKSTQVPQYLAELFPKTKILVTQPRKLAAVSLASRVAVEWAAGYDQAVVGGDVGFRVGGRKQCSKRGRIEYITEGVLLDMIMRRDGSFAGVGAIVVDEAHERSITCDLLLGSLKAPDERWAHIPLLVTSATIDVAIFSGYFGGAPVVDIPGRMFPVDVQYICGPGDPKDMGQCMGRLALDLHRCSPPGDILCFLPGQDDVLRAQDWLEHRGETGVASLALYGKQEPEEQQAVFALNSRRKVIFATDVAETSITIPGVVFVIDSGLKKAVCYDHVRKISSLKVQAIAQSSAIQRTGRAGRTQPGQCIRLYSEREFELMEPSTAPEVFRQPLALAVLTLRRLGVDPRTFEWLSPPPADAMAAAELELEYLGALASSKVTALGAAITALQQAPQLVRMVHRSAARGLGEAALKVAAIQSVAHIFAWHDKTKKRTTHPELVSAHGDIVPMVRALESYLSVLESRTEVPGGPSTDLEVDCGDDDRAWTVDSLRPLSAASPVRDQDETCDDAGEIDDETLSVSSANDTTNESPSPPKRITKVTVREGFSSKALGLAVSFMDELRGQLQHESFWASQPQTSVATDTDLRRIVFAGYFLNVARQKRDRRAFLQYCAIASDVVGGIPADAAIQHATPPTWIVFDKIFRRGGAAYLVTCTPIEDSWLGEECPEFGRVVAAAVPKLPVATVEVALAAPVLRCLVGKHMANLEALETTLHCTLYVDGDRCKLVAYCTPLVAQTLPTQIDELVAPFIAEAAAASLEQTYLSGTRAVLGTGFTVKQLLFGDEFLTVYLRQLPATLSAAAIRALVAQAADTSQPVLSSLEQQVVAGGDQCVALTFFDKRTAHAVLTRLQGEVVAARNVVVAAGRAATKPGLQHSTASRIRVSWATAPTTGVVKIWFGSAHDANAFIRRGAAVFPEAARIQPRGAADTKQVPVGATPLPPTIRDGGGLILFVPDTPFTAFRVHIIGLPAVMDETAVGERLRATPHDRFCVDREVDTTTASTTGVLEVRARRLGPVLAHPPTAFVATDFIERGRAGVCLVADTSADVEALHASALAVGLPTETPFGQPIRVSLEHTYMARIHVEVYKARLDRIELLIATARRRGVKVVVVPTKSVFQAIKFTTASVGALRLVKEQLADATRYTQFHHEDIRRLFSRAGRAFLEDLSKTTYVHWVVRRHEIFVYGADDEYQLARRRMLAFLKQFGALEVLDRVVQLDKRILKGLDLPVICKPAFDHYLVGTKLYLSGSEAAVATVEESLRHATFRRRPSRAVSTSECPICFCDVAATKTQLTLCSHTFCTECITPMVSQADTQLPLLCPVCSTMWSVDDAVRIVPTAHLASLVDKAVDLYRVKHSNVLALCPQPGCNQIFRIAAFAQGKRGGRVAECDNCYKSYCMSCSEALAAPVEAHPTSTCQRFRLDSRESLQHHVRRIRDEILTLACPKCKVAFLDFTGCTCVTCGNPNCRTHFCANCVVFYSKSSDACHSHVITCPSNPRCRESFYVTEAELKATHAAARKAATIRYLGEVPLQDDERLGVWHSIERDLVDLDIHFTPLELRQLQLH</sequence>
<dbReference type="Gene3D" id="1.20.120.1080">
    <property type="match status" value="1"/>
</dbReference>
<dbReference type="InterPro" id="IPR011545">
    <property type="entry name" value="DEAD/DEAH_box_helicase_dom"/>
</dbReference>
<keyword evidence="7" id="KW-0833">Ubl conjugation pathway</keyword>
<dbReference type="InterPro" id="IPR000571">
    <property type="entry name" value="Znf_CCCH"/>
</dbReference>
<dbReference type="PROSITE" id="PS50089">
    <property type="entry name" value="ZF_RING_2"/>
    <property type="match status" value="1"/>
</dbReference>
<dbReference type="InterPro" id="IPR027417">
    <property type="entry name" value="P-loop_NTPase"/>
</dbReference>
<dbReference type="Gene3D" id="3.30.40.10">
    <property type="entry name" value="Zinc/RING finger domain, C3HC4 (zinc finger)"/>
    <property type="match status" value="1"/>
</dbReference>
<dbReference type="PANTHER" id="PTHR18934:SF99">
    <property type="entry name" value="ATP-DEPENDENT RNA HELICASE DHX37-RELATED"/>
    <property type="match status" value="1"/>
</dbReference>
<feature type="region of interest" description="Disordered" evidence="13">
    <location>
        <begin position="721"/>
        <end position="742"/>
    </location>
</feature>
<evidence type="ECO:0000259" key="14">
    <source>
        <dbReference type="PROSITE" id="PS50089"/>
    </source>
</evidence>
<evidence type="ECO:0000256" key="10">
    <source>
        <dbReference type="ARBA" id="ARBA00022833"/>
    </source>
</evidence>
<dbReference type="InterPro" id="IPR002464">
    <property type="entry name" value="DNA/RNA_helicase_DEAH_CS"/>
</dbReference>
<keyword evidence="3 12" id="KW-0479">Metal-binding</keyword>
<feature type="compositionally biased region" description="Polar residues" evidence="13">
    <location>
        <begin position="724"/>
        <end position="736"/>
    </location>
</feature>
<feature type="domain" description="RING-type" evidence="14">
    <location>
        <begin position="1479"/>
        <end position="1524"/>
    </location>
</feature>
<dbReference type="InterPro" id="IPR018957">
    <property type="entry name" value="Znf_C3HC4_RING-type"/>
</dbReference>
<feature type="domain" description="Helicase ATP-binding" evidence="16">
    <location>
        <begin position="193"/>
        <end position="360"/>
    </location>
</feature>
<feature type="region of interest" description="Disordered" evidence="13">
    <location>
        <begin position="668"/>
        <end position="687"/>
    </location>
</feature>
<dbReference type="InterPro" id="IPR001650">
    <property type="entry name" value="Helicase_C-like"/>
</dbReference>
<evidence type="ECO:0000256" key="6">
    <source>
        <dbReference type="ARBA" id="ARBA00022771"/>
    </source>
</evidence>
<dbReference type="Proteomes" id="UP000243579">
    <property type="component" value="Unassembled WGS sequence"/>
</dbReference>
<evidence type="ECO:0000256" key="4">
    <source>
        <dbReference type="ARBA" id="ARBA00022737"/>
    </source>
</evidence>
<dbReference type="SUPFAM" id="SSF57850">
    <property type="entry name" value="RING/U-box"/>
    <property type="match status" value="2"/>
</dbReference>
<evidence type="ECO:0000259" key="16">
    <source>
        <dbReference type="PROSITE" id="PS51192"/>
    </source>
</evidence>
<dbReference type="PROSITE" id="PS00518">
    <property type="entry name" value="ZF_RING_1"/>
    <property type="match status" value="1"/>
</dbReference>
<dbReference type="PROSITE" id="PS00690">
    <property type="entry name" value="DEAH_ATP_HELICASE"/>
    <property type="match status" value="1"/>
</dbReference>
<feature type="domain" description="Helicase C-terminal" evidence="17">
    <location>
        <begin position="386"/>
        <end position="551"/>
    </location>
</feature>
<dbReference type="Pfam" id="PF00097">
    <property type="entry name" value="zf-C3HC4"/>
    <property type="match status" value="1"/>
</dbReference>
<dbReference type="Pfam" id="PF00270">
    <property type="entry name" value="DEAD"/>
    <property type="match status" value="1"/>
</dbReference>
<dbReference type="InterPro" id="IPR001841">
    <property type="entry name" value="Znf_RING"/>
</dbReference>
<dbReference type="CDD" id="cd20335">
    <property type="entry name" value="BRcat_RBR"/>
    <property type="match status" value="1"/>
</dbReference>
<evidence type="ECO:0000259" key="18">
    <source>
        <dbReference type="PROSITE" id="PS51873"/>
    </source>
</evidence>
<dbReference type="SMART" id="SM00490">
    <property type="entry name" value="HELICc"/>
    <property type="match status" value="1"/>
</dbReference>
<dbReference type="OrthoDB" id="73305at2759"/>
<dbReference type="InterPro" id="IPR044066">
    <property type="entry name" value="TRIAD_supradom"/>
</dbReference>
<protein>
    <submittedName>
        <fullName evidence="19">Uncharacterized protein</fullName>
    </submittedName>
</protein>
<dbReference type="GO" id="GO:0004386">
    <property type="term" value="F:helicase activity"/>
    <property type="evidence" value="ECO:0007669"/>
    <property type="project" value="UniProtKB-KW"/>
</dbReference>
<dbReference type="STRING" id="1202772.A0A1V9Y940"/>
<evidence type="ECO:0000256" key="12">
    <source>
        <dbReference type="PROSITE-ProRule" id="PRU00723"/>
    </source>
</evidence>
<feature type="domain" description="RING-type" evidence="18">
    <location>
        <begin position="1475"/>
        <end position="1704"/>
    </location>
</feature>
<dbReference type="InterPro" id="IPR013083">
    <property type="entry name" value="Znf_RING/FYVE/PHD"/>
</dbReference>
<dbReference type="GO" id="GO:0005524">
    <property type="term" value="F:ATP binding"/>
    <property type="evidence" value="ECO:0007669"/>
    <property type="project" value="UniProtKB-KW"/>
</dbReference>
<comment type="similarity">
    <text evidence="1">Belongs to the DEAD box helicase family. DEAH subfamily.</text>
</comment>
<keyword evidence="5" id="KW-0547">Nucleotide-binding</keyword>
<keyword evidence="10 12" id="KW-0862">Zinc</keyword>
<keyword evidence="20" id="KW-1185">Reference proteome</keyword>
<dbReference type="GO" id="GO:0008270">
    <property type="term" value="F:zinc ion binding"/>
    <property type="evidence" value="ECO:0007669"/>
    <property type="project" value="UniProtKB-KW"/>
</dbReference>
<evidence type="ECO:0000256" key="13">
    <source>
        <dbReference type="SAM" id="MobiDB-lite"/>
    </source>
</evidence>
<dbReference type="CDD" id="cd18791">
    <property type="entry name" value="SF2_C_RHA"/>
    <property type="match status" value="1"/>
</dbReference>
<dbReference type="Gene3D" id="3.40.50.300">
    <property type="entry name" value="P-loop containing nucleotide triphosphate hydrolases"/>
    <property type="match status" value="2"/>
</dbReference>
<dbReference type="PROSITE" id="PS51873">
    <property type="entry name" value="TRIAD"/>
    <property type="match status" value="1"/>
</dbReference>
<keyword evidence="2" id="KW-0808">Transferase</keyword>
<dbReference type="PROSITE" id="PS50103">
    <property type="entry name" value="ZF_C3H1"/>
    <property type="match status" value="1"/>
</dbReference>
<evidence type="ECO:0000259" key="17">
    <source>
        <dbReference type="PROSITE" id="PS51194"/>
    </source>
</evidence>
<evidence type="ECO:0000256" key="1">
    <source>
        <dbReference type="ARBA" id="ARBA00008792"/>
    </source>
</evidence>
<organism evidence="19 20">
    <name type="scientific">Achlya hypogyna</name>
    <name type="common">Oomycete</name>
    <name type="synonym">Protoachlya hypogyna</name>
    <dbReference type="NCBI Taxonomy" id="1202772"/>
    <lineage>
        <taxon>Eukaryota</taxon>
        <taxon>Sar</taxon>
        <taxon>Stramenopiles</taxon>
        <taxon>Oomycota</taxon>
        <taxon>Saprolegniomycetes</taxon>
        <taxon>Saprolegniales</taxon>
        <taxon>Achlyaceae</taxon>
        <taxon>Achlya</taxon>
    </lineage>
</organism>
<evidence type="ECO:0000256" key="5">
    <source>
        <dbReference type="ARBA" id="ARBA00022741"/>
    </source>
</evidence>
<keyword evidence="4" id="KW-0677">Repeat</keyword>
<dbReference type="SMART" id="SM00487">
    <property type="entry name" value="DEXDc"/>
    <property type="match status" value="1"/>
</dbReference>
<dbReference type="PANTHER" id="PTHR18934">
    <property type="entry name" value="ATP-DEPENDENT RNA HELICASE"/>
    <property type="match status" value="1"/>
</dbReference>
<dbReference type="InterPro" id="IPR017907">
    <property type="entry name" value="Znf_RING_CS"/>
</dbReference>
<feature type="region of interest" description="Disordered" evidence="13">
    <location>
        <begin position="58"/>
        <end position="106"/>
    </location>
</feature>
<gene>
    <name evidence="19" type="ORF">ACHHYP_16328</name>
</gene>
<dbReference type="SUPFAM" id="SSF52540">
    <property type="entry name" value="P-loop containing nucleoside triphosphate hydrolases"/>
    <property type="match status" value="1"/>
</dbReference>
<evidence type="ECO:0000313" key="19">
    <source>
        <dbReference type="EMBL" id="OQR82251.1"/>
    </source>
</evidence>
<feature type="zinc finger region" description="C3H1-type" evidence="12">
    <location>
        <begin position="28"/>
        <end position="51"/>
    </location>
</feature>
<dbReference type="CDD" id="cd17917">
    <property type="entry name" value="DEXHc_RHA-like"/>
    <property type="match status" value="1"/>
</dbReference>
<dbReference type="SMART" id="SM00184">
    <property type="entry name" value="RING"/>
    <property type="match status" value="1"/>
</dbReference>
<name>A0A1V9Y940_ACHHY</name>
<dbReference type="PROSITE" id="PS51194">
    <property type="entry name" value="HELICASE_CTER"/>
    <property type="match status" value="1"/>
</dbReference>
<keyword evidence="6 12" id="KW-0863">Zinc-finger</keyword>
<evidence type="ECO:0000256" key="9">
    <source>
        <dbReference type="ARBA" id="ARBA00022806"/>
    </source>
</evidence>
<evidence type="ECO:0000256" key="11">
    <source>
        <dbReference type="ARBA" id="ARBA00022840"/>
    </source>
</evidence>
<keyword evidence="9" id="KW-0347">Helicase</keyword>
<evidence type="ECO:0000259" key="15">
    <source>
        <dbReference type="PROSITE" id="PS50103"/>
    </source>
</evidence>
<accession>A0A1V9Y940</accession>
<dbReference type="EMBL" id="JNBR01002538">
    <property type="protein sequence ID" value="OQR82251.1"/>
    <property type="molecule type" value="Genomic_DNA"/>
</dbReference>
<reference evidence="19 20" key="1">
    <citation type="journal article" date="2014" name="Genome Biol. Evol.">
        <title>The secreted proteins of Achlya hypogyna and Thraustotheca clavata identify the ancestral oomycete secretome and reveal gene acquisitions by horizontal gene transfer.</title>
        <authorList>
            <person name="Misner I."/>
            <person name="Blouin N."/>
            <person name="Leonard G."/>
            <person name="Richards T.A."/>
            <person name="Lane C.E."/>
        </authorList>
    </citation>
    <scope>NUCLEOTIDE SEQUENCE [LARGE SCALE GENOMIC DNA]</scope>
    <source>
        <strain evidence="19 20">ATCC 48635</strain>
    </source>
</reference>
<dbReference type="GO" id="GO:0016787">
    <property type="term" value="F:hydrolase activity"/>
    <property type="evidence" value="ECO:0007669"/>
    <property type="project" value="UniProtKB-KW"/>
</dbReference>
<evidence type="ECO:0000256" key="8">
    <source>
        <dbReference type="ARBA" id="ARBA00022801"/>
    </source>
</evidence>